<protein>
    <submittedName>
        <fullName evidence="3">Uncharacterized protein</fullName>
    </submittedName>
</protein>
<evidence type="ECO:0000313" key="3">
    <source>
        <dbReference type="EMBL" id="SPE07479.1"/>
    </source>
</evidence>
<dbReference type="EMBL" id="OKQU01000001">
    <property type="protein sequence ID" value="SPE07479.1"/>
    <property type="molecule type" value="Genomic_DNA"/>
</dbReference>
<sequence length="50" mass="5654">MDLLTAFTLASSGLCFFSIAKDKNNKKYKIAGMVMLLASFISVLTYFFYE</sequence>
<feature type="transmembrane region" description="Helical" evidence="1">
    <location>
        <begin position="30"/>
        <end position="49"/>
    </location>
</feature>
<keyword evidence="1" id="KW-0812">Transmembrane</keyword>
<reference evidence="3 4" key="1">
    <citation type="submission" date="2018-02" db="EMBL/GenBank/DDBJ databases">
        <authorList>
            <person name="Cohen D.B."/>
            <person name="Kent A.D."/>
        </authorList>
    </citation>
    <scope>NUCLEOTIDE SEQUENCE [LARGE SCALE GENOMIC DNA]</scope>
    <source>
        <strain evidence="3 4">CECT 9216</strain>
    </source>
</reference>
<evidence type="ECO:0000313" key="2">
    <source>
        <dbReference type="EMBL" id="SPD92200.1"/>
    </source>
</evidence>
<dbReference type="EMBL" id="OKQR01000001">
    <property type="protein sequence ID" value="SPD92200.1"/>
    <property type="molecule type" value="Genomic_DNA"/>
</dbReference>
<dbReference type="RefSeq" id="WP_165784759.1">
    <property type="nucleotide sequence ID" value="NZ_CAURUR010000001.1"/>
</dbReference>
<reference evidence="2 5" key="2">
    <citation type="submission" date="2018-02" db="EMBL/GenBank/DDBJ databases">
        <authorList>
            <person name="Rodrigo-Torres L."/>
            <person name="Arahal R. D."/>
            <person name="Lucena T."/>
        </authorList>
    </citation>
    <scope>NUCLEOTIDE SEQUENCE [LARGE SCALE GENOMIC DNA]</scope>
    <source>
        <strain evidence="2 5">CECT 8486</strain>
    </source>
</reference>
<proteinExistence type="predicted"/>
<keyword evidence="1" id="KW-0472">Membrane</keyword>
<keyword evidence="5" id="KW-1185">Reference proteome</keyword>
<organism evidence="3 4">
    <name type="scientific">Leuconostoc suionicum</name>
    <dbReference type="NCBI Taxonomy" id="1511761"/>
    <lineage>
        <taxon>Bacteria</taxon>
        <taxon>Bacillati</taxon>
        <taxon>Bacillota</taxon>
        <taxon>Bacilli</taxon>
        <taxon>Lactobacillales</taxon>
        <taxon>Lactobacillaceae</taxon>
        <taxon>Leuconostoc</taxon>
    </lineage>
</organism>
<name>A0A2N9KAD2_9LACO</name>
<keyword evidence="1" id="KW-1133">Transmembrane helix</keyword>
<evidence type="ECO:0000313" key="4">
    <source>
        <dbReference type="Proteomes" id="UP000237923"/>
    </source>
</evidence>
<gene>
    <name evidence="2" type="ORF">LES8486_01211</name>
    <name evidence="3" type="ORF">LES9216_01358</name>
</gene>
<evidence type="ECO:0000313" key="5">
    <source>
        <dbReference type="Proteomes" id="UP000239237"/>
    </source>
</evidence>
<dbReference type="Proteomes" id="UP000239237">
    <property type="component" value="Unassembled WGS sequence"/>
</dbReference>
<dbReference type="AlphaFoldDB" id="A0A2N9KAD2"/>
<dbReference type="Proteomes" id="UP000237923">
    <property type="component" value="Unassembled WGS sequence"/>
</dbReference>
<evidence type="ECO:0000256" key="1">
    <source>
        <dbReference type="SAM" id="Phobius"/>
    </source>
</evidence>
<accession>A0A2N9KAD2</accession>